<organism evidence="2 3">
    <name type="scientific">Thiopseudomonas denitrificans</name>
    <dbReference type="NCBI Taxonomy" id="1501432"/>
    <lineage>
        <taxon>Bacteria</taxon>
        <taxon>Pseudomonadati</taxon>
        <taxon>Pseudomonadota</taxon>
        <taxon>Gammaproteobacteria</taxon>
        <taxon>Pseudomonadales</taxon>
        <taxon>Pseudomonadaceae</taxon>
        <taxon>Thiopseudomonas</taxon>
    </lineage>
</organism>
<dbReference type="Gene3D" id="3.40.50.1820">
    <property type="entry name" value="alpha/beta hydrolase"/>
    <property type="match status" value="1"/>
</dbReference>
<keyword evidence="3" id="KW-1185">Reference proteome</keyword>
<protein>
    <submittedName>
        <fullName evidence="2">Pimeloyl-[acyl-carrier protein] methyl ester esterase</fullName>
    </submittedName>
</protein>
<dbReference type="AlphaFoldDB" id="A0A4R6TZR1"/>
<accession>A0A4R6TZR1</accession>
<evidence type="ECO:0000259" key="1">
    <source>
        <dbReference type="Pfam" id="PF12697"/>
    </source>
</evidence>
<proteinExistence type="predicted"/>
<evidence type="ECO:0000313" key="3">
    <source>
        <dbReference type="Proteomes" id="UP000294575"/>
    </source>
</evidence>
<dbReference type="OrthoDB" id="9780744at2"/>
<feature type="domain" description="AB hydrolase-1" evidence="1">
    <location>
        <begin position="38"/>
        <end position="222"/>
    </location>
</feature>
<dbReference type="InterPro" id="IPR029058">
    <property type="entry name" value="AB_hydrolase_fold"/>
</dbReference>
<gene>
    <name evidence="2" type="ORF">DFQ45_10690</name>
</gene>
<dbReference type="EMBL" id="SNYK01000006">
    <property type="protein sequence ID" value="TDQ37863.1"/>
    <property type="molecule type" value="Genomic_DNA"/>
</dbReference>
<reference evidence="2 3" key="1">
    <citation type="submission" date="2019-03" db="EMBL/GenBank/DDBJ databases">
        <title>Genomic Encyclopedia of Type Strains, Phase IV (KMG-IV): sequencing the most valuable type-strain genomes for metagenomic binning, comparative biology and taxonomic classification.</title>
        <authorList>
            <person name="Goeker M."/>
        </authorList>
    </citation>
    <scope>NUCLEOTIDE SEQUENCE [LARGE SCALE GENOMIC DNA]</scope>
    <source>
        <strain evidence="2 3">DSM 28679</strain>
    </source>
</reference>
<comment type="caution">
    <text evidence="2">The sequence shown here is derived from an EMBL/GenBank/DDBJ whole genome shotgun (WGS) entry which is preliminary data.</text>
</comment>
<sequence length="234" mass="25171">MKVSLLPGWGLGLAPLQPLADYLSNKHEVQLLPLPECTTAEQALDELDAQIPADSWLIGWSLGGMLATALAHRRGNSCPGLVTLASNACFVARNDWPHAMPQREFNNFSRRAARDWSGTLKGFQQLCLHGGQIEAVPAELSATASTDTESRLASLSWLAQLDNRTAIAELQCRQLHVLAEADALVLVGVTHDLQLLNPQAQVCSWPGSHAFVLTDHRELAAAVHAFMTGGAVNG</sequence>
<dbReference type="Pfam" id="PF12697">
    <property type="entry name" value="Abhydrolase_6"/>
    <property type="match status" value="1"/>
</dbReference>
<dbReference type="InterPro" id="IPR000073">
    <property type="entry name" value="AB_hydrolase_1"/>
</dbReference>
<name>A0A4R6TZR1_9GAMM</name>
<dbReference type="SUPFAM" id="SSF53474">
    <property type="entry name" value="alpha/beta-Hydrolases"/>
    <property type="match status" value="1"/>
</dbReference>
<dbReference type="Proteomes" id="UP000294575">
    <property type="component" value="Unassembled WGS sequence"/>
</dbReference>
<dbReference type="RefSeq" id="WP_101495921.1">
    <property type="nucleotide sequence ID" value="NZ_LNJZ01000003.1"/>
</dbReference>
<evidence type="ECO:0000313" key="2">
    <source>
        <dbReference type="EMBL" id="TDQ37863.1"/>
    </source>
</evidence>